<dbReference type="Pfam" id="PF07859">
    <property type="entry name" value="Abhydrolase_3"/>
    <property type="match status" value="1"/>
</dbReference>
<dbReference type="InterPro" id="IPR013094">
    <property type="entry name" value="AB_hydrolase_3"/>
</dbReference>
<dbReference type="AlphaFoldDB" id="A0A5K1FPD2"/>
<dbReference type="InterPro" id="IPR050466">
    <property type="entry name" value="Carboxylest/Gibb_receptor"/>
</dbReference>
<dbReference type="InterPro" id="IPR029058">
    <property type="entry name" value="AB_hydrolase_fold"/>
</dbReference>
<proteinExistence type="predicted"/>
<reference evidence="2" key="1">
    <citation type="submission" date="2019-09" db="EMBL/GenBank/DDBJ databases">
        <authorList>
            <person name="Zhang L."/>
        </authorList>
    </citation>
    <scope>NUCLEOTIDE SEQUENCE</scope>
</reference>
<dbReference type="Gene3D" id="3.40.50.1820">
    <property type="entry name" value="alpha/beta hydrolase"/>
    <property type="match status" value="1"/>
</dbReference>
<dbReference type="EMBL" id="LR721786">
    <property type="protein sequence ID" value="VVW65028.1"/>
    <property type="molecule type" value="Genomic_DNA"/>
</dbReference>
<evidence type="ECO:0000313" key="2">
    <source>
        <dbReference type="EMBL" id="VVW65028.1"/>
    </source>
</evidence>
<dbReference type="PANTHER" id="PTHR23024">
    <property type="entry name" value="ARYLACETAMIDE DEACETYLASE"/>
    <property type="match status" value="1"/>
</dbReference>
<protein>
    <recommendedName>
        <fullName evidence="1">Alpha/beta hydrolase fold-3 domain-containing protein</fullName>
    </recommendedName>
</protein>
<dbReference type="PANTHER" id="PTHR23024:SF635">
    <property type="entry name" value="OS07G0162700 PROTEIN"/>
    <property type="match status" value="1"/>
</dbReference>
<dbReference type="OMA" id="SANDIMW"/>
<evidence type="ECO:0000259" key="1">
    <source>
        <dbReference type="Pfam" id="PF07859"/>
    </source>
</evidence>
<dbReference type="OrthoDB" id="408631at2759"/>
<dbReference type="GO" id="GO:0016787">
    <property type="term" value="F:hydrolase activity"/>
    <property type="evidence" value="ECO:0007669"/>
    <property type="project" value="InterPro"/>
</dbReference>
<organism evidence="2">
    <name type="scientific">Nymphaea colorata</name>
    <name type="common">pocket water lily</name>
    <dbReference type="NCBI Taxonomy" id="210225"/>
    <lineage>
        <taxon>Eukaryota</taxon>
        <taxon>Viridiplantae</taxon>
        <taxon>Streptophyta</taxon>
        <taxon>Embryophyta</taxon>
        <taxon>Tracheophyta</taxon>
        <taxon>Spermatophyta</taxon>
        <taxon>Magnoliopsida</taxon>
        <taxon>Nymphaeales</taxon>
        <taxon>Nymphaeaceae</taxon>
        <taxon>Nymphaea</taxon>
    </lineage>
</organism>
<accession>A0A5K1FPD2</accession>
<gene>
    <name evidence="2" type="ORF">NYM_LOCUS25994</name>
</gene>
<dbReference type="Gramene" id="NC8G0270960.1">
    <property type="protein sequence ID" value="NC8G0270960.1:cds"/>
    <property type="gene ID" value="NC8G0270960"/>
</dbReference>
<dbReference type="SUPFAM" id="SSF53474">
    <property type="entry name" value="alpha/beta-Hydrolases"/>
    <property type="match status" value="1"/>
</dbReference>
<feature type="domain" description="Alpha/beta hydrolase fold-3" evidence="1">
    <location>
        <begin position="73"/>
        <end position="299"/>
    </location>
</feature>
<name>A0A5K1FPD2_9MAGN</name>
<sequence>MAPKQVELEAKKLRVYTDGTVDRAPQPVANASPTTVDGVASKDVVINLKNGVTGRLYKPQVCDTLTSTKLPLLFYYHGGGFCTGSCSQVQTHNFLHSLCLKTRTLVIAVDYRLSPEHRLPAQYDDCMDALYWAAKGGDGDWVAKYGNLAECFLYGESSGGTIAHHVGVRVAGMSAEARPPRLAVRGLVLVQPFFGSAERTAHEESYARQGSQQELLARWYDLFWKLSLPQGADKSSPYCNPKAHLSSLPSPVNGPPVLVTLAGLDLLLDRGLWYAELARTHMKSKVEVMVEEGQDHNYHVNQPTSIQKNRLLTRISQFINSQSSR</sequence>